<dbReference type="InterPro" id="IPR029039">
    <property type="entry name" value="Flavoprotein-like_sf"/>
</dbReference>
<evidence type="ECO:0000256" key="8">
    <source>
        <dbReference type="PIRNR" id="PIRNR038996"/>
    </source>
</evidence>
<dbReference type="PROSITE" id="PS50902">
    <property type="entry name" value="FLAVODOXIN_LIKE"/>
    <property type="match status" value="1"/>
</dbReference>
<gene>
    <name evidence="10" type="primary">fldA</name>
    <name evidence="10" type="ORF">Pan216_00300</name>
</gene>
<dbReference type="PANTHER" id="PTHR42809:SF1">
    <property type="entry name" value="FLAVODOXIN 1"/>
    <property type="match status" value="1"/>
</dbReference>
<dbReference type="RefSeq" id="WP_145253217.1">
    <property type="nucleotide sequence ID" value="NZ_CP036279.1"/>
</dbReference>
<dbReference type="GO" id="GO:0010181">
    <property type="term" value="F:FMN binding"/>
    <property type="evidence" value="ECO:0007669"/>
    <property type="project" value="UniProtKB-UniRule"/>
</dbReference>
<evidence type="ECO:0000256" key="2">
    <source>
        <dbReference type="ARBA" id="ARBA00005267"/>
    </source>
</evidence>
<dbReference type="Gene3D" id="3.40.50.360">
    <property type="match status" value="1"/>
</dbReference>
<dbReference type="KEGG" id="knv:Pan216_00300"/>
<evidence type="ECO:0000259" key="9">
    <source>
        <dbReference type="PROSITE" id="PS50902"/>
    </source>
</evidence>
<reference evidence="10 11" key="1">
    <citation type="submission" date="2019-02" db="EMBL/GenBank/DDBJ databases">
        <title>Deep-cultivation of Planctomycetes and their phenomic and genomic characterization uncovers novel biology.</title>
        <authorList>
            <person name="Wiegand S."/>
            <person name="Jogler M."/>
            <person name="Boedeker C."/>
            <person name="Pinto D."/>
            <person name="Vollmers J."/>
            <person name="Rivas-Marin E."/>
            <person name="Kohn T."/>
            <person name="Peeters S.H."/>
            <person name="Heuer A."/>
            <person name="Rast P."/>
            <person name="Oberbeckmann S."/>
            <person name="Bunk B."/>
            <person name="Jeske O."/>
            <person name="Meyerdierks A."/>
            <person name="Storesund J.E."/>
            <person name="Kallscheuer N."/>
            <person name="Luecker S."/>
            <person name="Lage O.M."/>
            <person name="Pohl T."/>
            <person name="Merkel B.J."/>
            <person name="Hornburger P."/>
            <person name="Mueller R.-W."/>
            <person name="Bruemmer F."/>
            <person name="Labrenz M."/>
            <person name="Spormann A.M."/>
            <person name="Op den Camp H."/>
            <person name="Overmann J."/>
            <person name="Amann R."/>
            <person name="Jetten M.S.M."/>
            <person name="Mascher T."/>
            <person name="Medema M.H."/>
            <person name="Devos D.P."/>
            <person name="Kaster A.-K."/>
            <person name="Ovreas L."/>
            <person name="Rohde M."/>
            <person name="Galperin M.Y."/>
            <person name="Jogler C."/>
        </authorList>
    </citation>
    <scope>NUCLEOTIDE SEQUENCE [LARGE SCALE GENOMIC DNA]</scope>
    <source>
        <strain evidence="10 11">Pan216</strain>
    </source>
</reference>
<proteinExistence type="inferred from homology"/>
<organism evidence="10 11">
    <name type="scientific">Kolteria novifilia</name>
    <dbReference type="NCBI Taxonomy" id="2527975"/>
    <lineage>
        <taxon>Bacteria</taxon>
        <taxon>Pseudomonadati</taxon>
        <taxon>Planctomycetota</taxon>
        <taxon>Planctomycetia</taxon>
        <taxon>Kolteriales</taxon>
        <taxon>Kolteriaceae</taxon>
        <taxon>Kolteria</taxon>
    </lineage>
</organism>
<keyword evidence="7" id="KW-0535">Nitrogen fixation</keyword>
<dbReference type="PANTHER" id="PTHR42809">
    <property type="entry name" value="FLAVODOXIN 2"/>
    <property type="match status" value="1"/>
</dbReference>
<evidence type="ECO:0000256" key="3">
    <source>
        <dbReference type="ARBA" id="ARBA00022448"/>
    </source>
</evidence>
<comment type="similarity">
    <text evidence="2 8">Belongs to the flavodoxin family.</text>
</comment>
<keyword evidence="3 8" id="KW-0813">Transport</keyword>
<dbReference type="InterPro" id="IPR001094">
    <property type="entry name" value="Flavdoxin-like"/>
</dbReference>
<dbReference type="NCBIfam" id="TIGR01752">
    <property type="entry name" value="flav_long"/>
    <property type="match status" value="1"/>
</dbReference>
<dbReference type="PROSITE" id="PS00201">
    <property type="entry name" value="FLAVODOXIN"/>
    <property type="match status" value="1"/>
</dbReference>
<evidence type="ECO:0000313" key="11">
    <source>
        <dbReference type="Proteomes" id="UP000317093"/>
    </source>
</evidence>
<protein>
    <recommendedName>
        <fullName evidence="8">Flavodoxin</fullName>
    </recommendedName>
</protein>
<dbReference type="SUPFAM" id="SSF52218">
    <property type="entry name" value="Flavoproteins"/>
    <property type="match status" value="1"/>
</dbReference>
<dbReference type="InterPro" id="IPR010086">
    <property type="entry name" value="Flavodoxin_lc"/>
</dbReference>
<keyword evidence="11" id="KW-1185">Reference proteome</keyword>
<sequence>MKTAIVYGSTTGNTETSASLIADEFGRDDCDVLDVGTIEPAKFVEYDFIIVGVPTWNIGEMQDDWAGMLEKLEGIDLSGKRLAIFGLGDCVGYPDTFVDAMGELWAAFQPLYIDLVGIWSIEEYEFEASKGLYDEEHFVGLVLDEDQEPELSAERIERWVAQLKEEIGAATA</sequence>
<dbReference type="EMBL" id="CP036279">
    <property type="protein sequence ID" value="QDU59203.1"/>
    <property type="molecule type" value="Genomic_DNA"/>
</dbReference>
<dbReference type="OrthoDB" id="9790745at2"/>
<feature type="domain" description="Flavodoxin-like" evidence="9">
    <location>
        <begin position="3"/>
        <end position="164"/>
    </location>
</feature>
<keyword evidence="5 8" id="KW-0288">FMN</keyword>
<keyword evidence="6 8" id="KW-0249">Electron transport</keyword>
<dbReference type="InterPro" id="IPR050619">
    <property type="entry name" value="Flavodoxin"/>
</dbReference>
<dbReference type="PIRSF" id="PIRSF038996">
    <property type="entry name" value="FldA"/>
    <property type="match status" value="1"/>
</dbReference>
<dbReference type="PRINTS" id="PR00369">
    <property type="entry name" value="FLAVODOXIN"/>
</dbReference>
<dbReference type="Pfam" id="PF00258">
    <property type="entry name" value="Flavodoxin_1"/>
    <property type="match status" value="1"/>
</dbReference>
<dbReference type="AlphaFoldDB" id="A0A518AWV2"/>
<evidence type="ECO:0000256" key="5">
    <source>
        <dbReference type="ARBA" id="ARBA00022643"/>
    </source>
</evidence>
<evidence type="ECO:0000256" key="1">
    <source>
        <dbReference type="ARBA" id="ARBA00001917"/>
    </source>
</evidence>
<comment type="cofactor">
    <cofactor evidence="1 8">
        <name>FMN</name>
        <dbReference type="ChEBI" id="CHEBI:58210"/>
    </cofactor>
</comment>
<evidence type="ECO:0000256" key="4">
    <source>
        <dbReference type="ARBA" id="ARBA00022630"/>
    </source>
</evidence>
<accession>A0A518AWV2</accession>
<name>A0A518AWV2_9BACT</name>
<dbReference type="InterPro" id="IPR001226">
    <property type="entry name" value="Flavodoxin_CS"/>
</dbReference>
<dbReference type="GO" id="GO:0009055">
    <property type="term" value="F:electron transfer activity"/>
    <property type="evidence" value="ECO:0007669"/>
    <property type="project" value="UniProtKB-UniRule"/>
</dbReference>
<keyword evidence="4 8" id="KW-0285">Flavoprotein</keyword>
<evidence type="ECO:0000313" key="10">
    <source>
        <dbReference type="EMBL" id="QDU59203.1"/>
    </source>
</evidence>
<evidence type="ECO:0000256" key="7">
    <source>
        <dbReference type="ARBA" id="ARBA00023231"/>
    </source>
</evidence>
<dbReference type="InterPro" id="IPR008254">
    <property type="entry name" value="Flavodoxin/NO_synth"/>
</dbReference>
<comment type="function">
    <text evidence="8">Low-potential electron donor to a number of redox enzymes.</text>
</comment>
<evidence type="ECO:0000256" key="6">
    <source>
        <dbReference type="ARBA" id="ARBA00022982"/>
    </source>
</evidence>
<dbReference type="Proteomes" id="UP000317093">
    <property type="component" value="Chromosome"/>
</dbReference>